<evidence type="ECO:0000313" key="3">
    <source>
        <dbReference type="Proteomes" id="UP001152622"/>
    </source>
</evidence>
<protein>
    <recommendedName>
        <fullName evidence="4">Brain and acute leukemia cytoplasmic protein</fullName>
    </recommendedName>
</protein>
<accession>A0A9Q1F9P4</accession>
<dbReference type="AlphaFoldDB" id="A0A9Q1F9P4"/>
<feature type="compositionally biased region" description="Basic and acidic residues" evidence="1">
    <location>
        <begin position="113"/>
        <end position="126"/>
    </location>
</feature>
<feature type="compositionally biased region" description="Polar residues" evidence="1">
    <location>
        <begin position="92"/>
        <end position="109"/>
    </location>
</feature>
<dbReference type="OrthoDB" id="9940597at2759"/>
<dbReference type="PANTHER" id="PTHR14731:SF0">
    <property type="entry name" value="BRAIN AND ACUTE LEUKEMIA CYTOPLASMIC PROTEIN"/>
    <property type="match status" value="1"/>
</dbReference>
<evidence type="ECO:0000256" key="1">
    <source>
        <dbReference type="SAM" id="MobiDB-lite"/>
    </source>
</evidence>
<proteinExistence type="predicted"/>
<feature type="region of interest" description="Disordered" evidence="1">
    <location>
        <begin position="92"/>
        <end position="126"/>
    </location>
</feature>
<evidence type="ECO:0008006" key="4">
    <source>
        <dbReference type="Google" id="ProtNLM"/>
    </source>
</evidence>
<organism evidence="2 3">
    <name type="scientific">Synaphobranchus kaupii</name>
    <name type="common">Kaup's arrowtooth eel</name>
    <dbReference type="NCBI Taxonomy" id="118154"/>
    <lineage>
        <taxon>Eukaryota</taxon>
        <taxon>Metazoa</taxon>
        <taxon>Chordata</taxon>
        <taxon>Craniata</taxon>
        <taxon>Vertebrata</taxon>
        <taxon>Euteleostomi</taxon>
        <taxon>Actinopterygii</taxon>
        <taxon>Neopterygii</taxon>
        <taxon>Teleostei</taxon>
        <taxon>Anguilliformes</taxon>
        <taxon>Synaphobranchidae</taxon>
        <taxon>Synaphobranchus</taxon>
    </lineage>
</organism>
<comment type="caution">
    <text evidence="2">The sequence shown here is derived from an EMBL/GenBank/DDBJ whole genome shotgun (WGS) entry which is preliminary data.</text>
</comment>
<dbReference type="Pfam" id="PF06989">
    <property type="entry name" value="BAALC_N"/>
    <property type="match status" value="1"/>
</dbReference>
<dbReference type="EMBL" id="JAINUF010000007">
    <property type="protein sequence ID" value="KAJ8353862.1"/>
    <property type="molecule type" value="Genomic_DNA"/>
</dbReference>
<reference evidence="2" key="1">
    <citation type="journal article" date="2023" name="Science">
        <title>Genome structures resolve the early diversification of teleost fishes.</title>
        <authorList>
            <person name="Parey E."/>
            <person name="Louis A."/>
            <person name="Montfort J."/>
            <person name="Bouchez O."/>
            <person name="Roques C."/>
            <person name="Iampietro C."/>
            <person name="Lluch J."/>
            <person name="Castinel A."/>
            <person name="Donnadieu C."/>
            <person name="Desvignes T."/>
            <person name="Floi Bucao C."/>
            <person name="Jouanno E."/>
            <person name="Wen M."/>
            <person name="Mejri S."/>
            <person name="Dirks R."/>
            <person name="Jansen H."/>
            <person name="Henkel C."/>
            <person name="Chen W.J."/>
            <person name="Zahm M."/>
            <person name="Cabau C."/>
            <person name="Klopp C."/>
            <person name="Thompson A.W."/>
            <person name="Robinson-Rechavi M."/>
            <person name="Braasch I."/>
            <person name="Lecointre G."/>
            <person name="Bobe J."/>
            <person name="Postlethwait J.H."/>
            <person name="Berthelot C."/>
            <person name="Roest Crollius H."/>
            <person name="Guiguen Y."/>
        </authorList>
    </citation>
    <scope>NUCLEOTIDE SEQUENCE</scope>
    <source>
        <strain evidence="2">WJC10195</strain>
    </source>
</reference>
<keyword evidence="3" id="KW-1185">Reference proteome</keyword>
<dbReference type="GO" id="GO:0005737">
    <property type="term" value="C:cytoplasm"/>
    <property type="evidence" value="ECO:0007669"/>
    <property type="project" value="InterPro"/>
</dbReference>
<name>A0A9Q1F9P4_SYNKA</name>
<dbReference type="PANTHER" id="PTHR14731">
    <property type="entry name" value="BRAIN AND ACUTE LEUKEMIA CYTOPLASMIC PROTEIN"/>
    <property type="match status" value="1"/>
</dbReference>
<sequence>MGCGGSRAAAIEPRYYESWTRETESTWLTNTDTEIPQLHPGIISNNIGSLECAGPGMKENAVTCTGKAEGGRQAQLGASSSLREKRMVNAGTQCGKQPPCSSSSVSTQRRPLHREETKQEARRMSSKEVAVNISNIPVLLRSVVLKPQLSDLARMILESPIGSDIHGRPRITRKNTASGWKET</sequence>
<dbReference type="Proteomes" id="UP001152622">
    <property type="component" value="Chromosome 7"/>
</dbReference>
<dbReference type="InterPro" id="IPR009728">
    <property type="entry name" value="BAALC"/>
</dbReference>
<feature type="compositionally biased region" description="Polar residues" evidence="1">
    <location>
        <begin position="174"/>
        <end position="183"/>
    </location>
</feature>
<feature type="region of interest" description="Disordered" evidence="1">
    <location>
        <begin position="163"/>
        <end position="183"/>
    </location>
</feature>
<evidence type="ECO:0000313" key="2">
    <source>
        <dbReference type="EMBL" id="KAJ8353862.1"/>
    </source>
</evidence>
<gene>
    <name evidence="2" type="ORF">SKAU_G00214290</name>
</gene>